<dbReference type="GO" id="GO:0046872">
    <property type="term" value="F:metal ion binding"/>
    <property type="evidence" value="ECO:0007669"/>
    <property type="project" value="UniProtKB-KW"/>
</dbReference>
<evidence type="ECO:0000313" key="15">
    <source>
        <dbReference type="EMBL" id="TDB65304.1"/>
    </source>
</evidence>
<dbReference type="GO" id="GO:0016020">
    <property type="term" value="C:membrane"/>
    <property type="evidence" value="ECO:0007669"/>
    <property type="project" value="InterPro"/>
</dbReference>
<dbReference type="InterPro" id="IPR003406">
    <property type="entry name" value="Glyco_trans_14"/>
</dbReference>
<evidence type="ECO:0000256" key="12">
    <source>
        <dbReference type="ARBA" id="ARBA00023157"/>
    </source>
</evidence>
<keyword evidence="3" id="KW-0328">Glycosyltransferase</keyword>
<keyword evidence="4" id="KW-0808">Transferase</keyword>
<keyword evidence="12" id="KW-1015">Disulfide bond</keyword>
<dbReference type="InterPro" id="IPR043538">
    <property type="entry name" value="XYLT"/>
</dbReference>
<dbReference type="Proteomes" id="UP000295706">
    <property type="component" value="Unassembled WGS sequence"/>
</dbReference>
<evidence type="ECO:0000256" key="10">
    <source>
        <dbReference type="ARBA" id="ARBA00023034"/>
    </source>
</evidence>
<keyword evidence="9" id="KW-1133">Transmembrane helix</keyword>
<evidence type="ECO:0000256" key="5">
    <source>
        <dbReference type="ARBA" id="ARBA00022692"/>
    </source>
</evidence>
<evidence type="ECO:0000256" key="6">
    <source>
        <dbReference type="ARBA" id="ARBA00022723"/>
    </source>
</evidence>
<proteinExistence type="predicted"/>
<evidence type="ECO:0000256" key="14">
    <source>
        <dbReference type="ARBA" id="ARBA00042865"/>
    </source>
</evidence>
<accession>A0A4R4KBN4</accession>
<dbReference type="GO" id="GO:0050650">
    <property type="term" value="P:chondroitin sulfate proteoglycan biosynthetic process"/>
    <property type="evidence" value="ECO:0007669"/>
    <property type="project" value="TreeGrafter"/>
</dbReference>
<dbReference type="RefSeq" id="WP_132117646.1">
    <property type="nucleotide sequence ID" value="NZ_SMJU01000006.1"/>
</dbReference>
<dbReference type="PANTHER" id="PTHR46025:SF3">
    <property type="entry name" value="XYLOSYLTRANSFERASE OXT"/>
    <property type="match status" value="1"/>
</dbReference>
<keyword evidence="11" id="KW-0472">Membrane</keyword>
<evidence type="ECO:0000256" key="1">
    <source>
        <dbReference type="ARBA" id="ARBA00004323"/>
    </source>
</evidence>
<keyword evidence="10" id="KW-0333">Golgi apparatus</keyword>
<evidence type="ECO:0000256" key="3">
    <source>
        <dbReference type="ARBA" id="ARBA00022676"/>
    </source>
</evidence>
<reference evidence="15 16" key="1">
    <citation type="submission" date="2019-02" db="EMBL/GenBank/DDBJ databases">
        <title>Arundinibacter roseus gen. nov., sp. nov., a new member of the family Cytophagaceae.</title>
        <authorList>
            <person name="Szuroczki S."/>
            <person name="Khayer B."/>
            <person name="Sproer C."/>
            <person name="Toumi M."/>
            <person name="Szabo A."/>
            <person name="Felfoldi T."/>
            <person name="Schumann P."/>
            <person name="Toth E."/>
        </authorList>
    </citation>
    <scope>NUCLEOTIDE SEQUENCE [LARGE SCALE GENOMIC DNA]</scope>
    <source>
        <strain evidence="15 16">DMA-k-7a</strain>
    </source>
</reference>
<evidence type="ECO:0000256" key="4">
    <source>
        <dbReference type="ARBA" id="ARBA00022679"/>
    </source>
</evidence>
<name>A0A4R4KBN4_9BACT</name>
<gene>
    <name evidence="15" type="ORF">EZE20_11435</name>
</gene>
<sequence length="313" mass="37390">MEFKFAIIILTHKNLNQVVDLVKTLTHPNVNIYIHVDKKAKSEMKCLDYLANYKNITIISEIYCKWSHFSVVEATMLCLSKAITDKNNYISLISGQDLPLININKIYDFFKRNYTKNFFDYYEYTNYFFEDYLIADSYFFHIKNKIIAYPSYELPKSIHQYIIHHIIGLYVNPKKRDFSLYYGQQWFNISSESAKKIINVWNSNNKFQIFFRHSFTPENFFVPTIINYIEGLENVENTCLRLVDWDRLTQSNIPIIKDDWNKPRMSNHPHIFTKNDWDLLTESSKKGILFARKFDLSVDEDIFNLVRNKLCCE</sequence>
<dbReference type="GO" id="GO:0015012">
    <property type="term" value="P:heparan sulfate proteoglycan biosynthetic process"/>
    <property type="evidence" value="ECO:0007669"/>
    <property type="project" value="TreeGrafter"/>
</dbReference>
<dbReference type="Pfam" id="PF02485">
    <property type="entry name" value="Branch"/>
    <property type="match status" value="1"/>
</dbReference>
<evidence type="ECO:0000313" key="16">
    <source>
        <dbReference type="Proteomes" id="UP000295706"/>
    </source>
</evidence>
<keyword evidence="6" id="KW-0479">Metal-binding</keyword>
<protein>
    <recommendedName>
        <fullName evidence="14">Peptide O-xylosyltransferase</fullName>
    </recommendedName>
</protein>
<organism evidence="15 16">
    <name type="scientific">Arundinibacter roseus</name>
    <dbReference type="NCBI Taxonomy" id="2070510"/>
    <lineage>
        <taxon>Bacteria</taxon>
        <taxon>Pseudomonadati</taxon>
        <taxon>Bacteroidota</taxon>
        <taxon>Cytophagia</taxon>
        <taxon>Cytophagales</taxon>
        <taxon>Spirosomataceae</taxon>
        <taxon>Arundinibacter</taxon>
    </lineage>
</organism>
<dbReference type="EMBL" id="SMJU01000006">
    <property type="protein sequence ID" value="TDB65304.1"/>
    <property type="molecule type" value="Genomic_DNA"/>
</dbReference>
<dbReference type="AlphaFoldDB" id="A0A4R4KBN4"/>
<keyword evidence="5" id="KW-0812">Transmembrane</keyword>
<dbReference type="PANTHER" id="PTHR46025">
    <property type="entry name" value="XYLOSYLTRANSFERASE OXT"/>
    <property type="match status" value="1"/>
</dbReference>
<evidence type="ECO:0000256" key="9">
    <source>
        <dbReference type="ARBA" id="ARBA00022989"/>
    </source>
</evidence>
<evidence type="ECO:0000256" key="7">
    <source>
        <dbReference type="ARBA" id="ARBA00022824"/>
    </source>
</evidence>
<evidence type="ECO:0000256" key="8">
    <source>
        <dbReference type="ARBA" id="ARBA00022968"/>
    </source>
</evidence>
<dbReference type="GO" id="GO:0030158">
    <property type="term" value="F:protein xylosyltransferase activity"/>
    <property type="evidence" value="ECO:0007669"/>
    <property type="project" value="InterPro"/>
</dbReference>
<evidence type="ECO:0000256" key="11">
    <source>
        <dbReference type="ARBA" id="ARBA00023136"/>
    </source>
</evidence>
<comment type="subcellular location">
    <subcellularLocation>
        <location evidence="2">Endoplasmic reticulum membrane</location>
        <topology evidence="2">Single-pass type II membrane protein</topology>
    </subcellularLocation>
    <subcellularLocation>
        <location evidence="1">Golgi apparatus membrane</location>
        <topology evidence="1">Single-pass type II membrane protein</topology>
    </subcellularLocation>
</comment>
<keyword evidence="7" id="KW-0256">Endoplasmic reticulum</keyword>
<keyword evidence="13" id="KW-0325">Glycoprotein</keyword>
<evidence type="ECO:0000256" key="2">
    <source>
        <dbReference type="ARBA" id="ARBA00004648"/>
    </source>
</evidence>
<keyword evidence="8" id="KW-0735">Signal-anchor</keyword>
<evidence type="ECO:0000256" key="13">
    <source>
        <dbReference type="ARBA" id="ARBA00023180"/>
    </source>
</evidence>
<dbReference type="OrthoDB" id="7943907at2"/>
<comment type="caution">
    <text evidence="15">The sequence shown here is derived from an EMBL/GenBank/DDBJ whole genome shotgun (WGS) entry which is preliminary data.</text>
</comment>
<keyword evidence="16" id="KW-1185">Reference proteome</keyword>